<dbReference type="CDD" id="cd04301">
    <property type="entry name" value="NAT_SF"/>
    <property type="match status" value="1"/>
</dbReference>
<dbReference type="GO" id="GO:0016746">
    <property type="term" value="F:acyltransferase activity"/>
    <property type="evidence" value="ECO:0007669"/>
    <property type="project" value="UniProtKB-KW"/>
</dbReference>
<dbReference type="Gene3D" id="3.40.630.30">
    <property type="match status" value="2"/>
</dbReference>
<keyword evidence="2 4" id="KW-0012">Acyltransferase</keyword>
<keyword evidence="1 4" id="KW-0808">Transferase</keyword>
<comment type="caution">
    <text evidence="4">The sequence shown here is derived from an EMBL/GenBank/DDBJ whole genome shotgun (WGS) entry which is preliminary data.</text>
</comment>
<dbReference type="PANTHER" id="PTHR43877">
    <property type="entry name" value="AMINOALKYLPHOSPHONATE N-ACETYLTRANSFERASE-RELATED-RELATED"/>
    <property type="match status" value="1"/>
</dbReference>
<evidence type="ECO:0000313" key="5">
    <source>
        <dbReference type="Proteomes" id="UP001589747"/>
    </source>
</evidence>
<accession>A0ABV5KXI1</accession>
<dbReference type="EC" id="2.3.1.-" evidence="4"/>
<evidence type="ECO:0000259" key="3">
    <source>
        <dbReference type="PROSITE" id="PS51186"/>
    </source>
</evidence>
<dbReference type="RefSeq" id="WP_377500653.1">
    <property type="nucleotide sequence ID" value="NZ_JBHMDO010000047.1"/>
</dbReference>
<reference evidence="4 5" key="1">
    <citation type="submission" date="2024-09" db="EMBL/GenBank/DDBJ databases">
        <authorList>
            <person name="Sun Q."/>
            <person name="Mori K."/>
        </authorList>
    </citation>
    <scope>NUCLEOTIDE SEQUENCE [LARGE SCALE GENOMIC DNA]</scope>
    <source>
        <strain evidence="4 5">TISTR 2452</strain>
    </source>
</reference>
<evidence type="ECO:0000313" key="4">
    <source>
        <dbReference type="EMBL" id="MFB9329933.1"/>
    </source>
</evidence>
<dbReference type="Proteomes" id="UP001589747">
    <property type="component" value="Unassembled WGS sequence"/>
</dbReference>
<dbReference type="Pfam" id="PF00583">
    <property type="entry name" value="Acetyltransf_1"/>
    <property type="match status" value="2"/>
</dbReference>
<name>A0ABV5KXI1_9BACL</name>
<evidence type="ECO:0000256" key="1">
    <source>
        <dbReference type="ARBA" id="ARBA00022679"/>
    </source>
</evidence>
<evidence type="ECO:0000256" key="2">
    <source>
        <dbReference type="ARBA" id="ARBA00023315"/>
    </source>
</evidence>
<keyword evidence="5" id="KW-1185">Reference proteome</keyword>
<feature type="domain" description="N-acetyltransferase" evidence="3">
    <location>
        <begin position="1"/>
        <end position="146"/>
    </location>
</feature>
<dbReference type="PROSITE" id="PS51186">
    <property type="entry name" value="GNAT"/>
    <property type="match status" value="1"/>
</dbReference>
<proteinExistence type="predicted"/>
<protein>
    <submittedName>
        <fullName evidence="4">GNAT family N-acetyltransferase</fullName>
        <ecNumber evidence="4">2.3.1.-</ecNumber>
    </submittedName>
</protein>
<dbReference type="InterPro" id="IPR000182">
    <property type="entry name" value="GNAT_dom"/>
</dbReference>
<dbReference type="EMBL" id="JBHMDO010000047">
    <property type="protein sequence ID" value="MFB9329933.1"/>
    <property type="molecule type" value="Genomic_DNA"/>
</dbReference>
<organism evidence="4 5">
    <name type="scientific">Paenibacillus aurantiacus</name>
    <dbReference type="NCBI Taxonomy" id="1936118"/>
    <lineage>
        <taxon>Bacteria</taxon>
        <taxon>Bacillati</taxon>
        <taxon>Bacillota</taxon>
        <taxon>Bacilli</taxon>
        <taxon>Bacillales</taxon>
        <taxon>Paenibacillaceae</taxon>
        <taxon>Paenibacillus</taxon>
    </lineage>
</organism>
<dbReference type="InterPro" id="IPR016181">
    <property type="entry name" value="Acyl_CoA_acyltransferase"/>
</dbReference>
<gene>
    <name evidence="4" type="ORF">ACFFSY_28665</name>
</gene>
<dbReference type="SUPFAM" id="SSF55729">
    <property type="entry name" value="Acyl-CoA N-acyltransferases (Nat)"/>
    <property type="match status" value="2"/>
</dbReference>
<dbReference type="InterPro" id="IPR050832">
    <property type="entry name" value="Bact_Acetyltransf"/>
</dbReference>
<sequence length="288" mass="32118">MDLDELSIAELADMPDLVLPEAAASIQAGAAQLIAIGANDDDGYLGAIVIELAQGQGTAHLRSIVVRPGSRRLGIGRRLLEAAAERLKTRGYALLLAEFMTRNGEERGIAGFLQACGFIPPQPGIHIRSGPFTSLRGQRWLSLQLPADFEIAPWGDLTAIERTGLIEAASSEYPDILSPFEDAAEVDPSRSLLLRYKGQPVGWMLLEEMDASTVLFKTMYVFKRHQRMARGVALFAEAVRRLMAEGRYPNGMFFVEHENEPMRQFTERYFTSPDIRQETMWRAYRSLT</sequence>